<reference evidence="9" key="1">
    <citation type="submission" date="2020-10" db="EMBL/GenBank/DDBJ databases">
        <authorList>
            <person name="Muller C M."/>
        </authorList>
    </citation>
    <scope>NUCLEOTIDE SEQUENCE</scope>
    <source>
        <strain evidence="9">THUN-12</strain>
    </source>
</reference>
<organism evidence="9 10">
    <name type="scientific">Blumeria graminis f. sp. triticale</name>
    <dbReference type="NCBI Taxonomy" id="1689686"/>
    <lineage>
        <taxon>Eukaryota</taxon>
        <taxon>Fungi</taxon>
        <taxon>Dikarya</taxon>
        <taxon>Ascomycota</taxon>
        <taxon>Pezizomycotina</taxon>
        <taxon>Leotiomycetes</taxon>
        <taxon>Erysiphales</taxon>
        <taxon>Erysiphaceae</taxon>
        <taxon>Blumeria</taxon>
    </lineage>
</organism>
<gene>
    <name evidence="9" type="ORF">BGTH12_LOCUS1973</name>
</gene>
<evidence type="ECO:0000256" key="7">
    <source>
        <dbReference type="ARBA" id="ARBA00051722"/>
    </source>
</evidence>
<dbReference type="SMART" id="SM00226">
    <property type="entry name" value="LMWPc"/>
    <property type="match status" value="1"/>
</dbReference>
<feature type="domain" description="Phosphotyrosine protein phosphatase I" evidence="8">
    <location>
        <begin position="29"/>
        <end position="180"/>
    </location>
</feature>
<dbReference type="Pfam" id="PF01451">
    <property type="entry name" value="LMWPc"/>
    <property type="match status" value="1"/>
</dbReference>
<proteinExistence type="inferred from homology"/>
<evidence type="ECO:0000256" key="2">
    <source>
        <dbReference type="ARBA" id="ARBA00004496"/>
    </source>
</evidence>
<dbReference type="EMBL" id="CAJHIT010000004">
    <property type="protein sequence ID" value="CAD6500615.1"/>
    <property type="molecule type" value="Genomic_DNA"/>
</dbReference>
<evidence type="ECO:0000256" key="5">
    <source>
        <dbReference type="ARBA" id="ARBA00022801"/>
    </source>
</evidence>
<comment type="similarity">
    <text evidence="3">Belongs to the low molecular weight phosphotyrosine protein phosphatase family.</text>
</comment>
<comment type="subcellular location">
    <subcellularLocation>
        <location evidence="2">Cytoplasm</location>
    </subcellularLocation>
</comment>
<dbReference type="Proteomes" id="UP000683417">
    <property type="component" value="Unassembled WGS sequence"/>
</dbReference>
<comment type="catalytic activity">
    <reaction evidence="7">
        <text>O-phospho-L-tyrosyl-[protein] + H2O = L-tyrosyl-[protein] + phosphate</text>
        <dbReference type="Rhea" id="RHEA:10684"/>
        <dbReference type="Rhea" id="RHEA-COMP:10136"/>
        <dbReference type="Rhea" id="RHEA-COMP:20101"/>
        <dbReference type="ChEBI" id="CHEBI:15377"/>
        <dbReference type="ChEBI" id="CHEBI:43474"/>
        <dbReference type="ChEBI" id="CHEBI:46858"/>
        <dbReference type="ChEBI" id="CHEBI:61978"/>
        <dbReference type="EC" id="3.1.3.48"/>
    </reaction>
</comment>
<evidence type="ECO:0000259" key="8">
    <source>
        <dbReference type="SMART" id="SM00226"/>
    </source>
</evidence>
<dbReference type="AlphaFoldDB" id="A0A9W4GE87"/>
<dbReference type="FunFam" id="3.40.50.2300:FF:000105">
    <property type="entry name" value="Low molecular weight phosphotyrosine protein"/>
    <property type="match status" value="1"/>
</dbReference>
<dbReference type="InterPro" id="IPR050438">
    <property type="entry name" value="LMW_PTPase"/>
</dbReference>
<evidence type="ECO:0000256" key="3">
    <source>
        <dbReference type="ARBA" id="ARBA00011063"/>
    </source>
</evidence>
<evidence type="ECO:0000313" key="10">
    <source>
        <dbReference type="Proteomes" id="UP000683417"/>
    </source>
</evidence>
<dbReference type="PANTHER" id="PTHR11717:SF7">
    <property type="entry name" value="LOW MOLECULAR WEIGHT PHOSPHOTYROSINE PROTEIN PHOSPHATASE"/>
    <property type="match status" value="1"/>
</dbReference>
<name>A0A9W4GE87_BLUGR</name>
<dbReference type="GO" id="GO:0005737">
    <property type="term" value="C:cytoplasm"/>
    <property type="evidence" value="ECO:0007669"/>
    <property type="project" value="UniProtKB-SubCell"/>
</dbReference>
<accession>A0A9W4GE87</accession>
<comment type="caution">
    <text evidence="9">The sequence shown here is derived from an EMBL/GenBank/DDBJ whole genome shotgun (WGS) entry which is preliminary data.</text>
</comment>
<keyword evidence="4" id="KW-0963">Cytoplasm</keyword>
<evidence type="ECO:0000256" key="6">
    <source>
        <dbReference type="ARBA" id="ARBA00022912"/>
    </source>
</evidence>
<dbReference type="GO" id="GO:0004725">
    <property type="term" value="F:protein tyrosine phosphatase activity"/>
    <property type="evidence" value="ECO:0007669"/>
    <property type="project" value="UniProtKB-EC"/>
</dbReference>
<comment type="catalytic activity">
    <reaction evidence="1">
        <text>a phosphate monoester + H2O = an alcohol + phosphate</text>
        <dbReference type="Rhea" id="RHEA:15017"/>
        <dbReference type="ChEBI" id="CHEBI:15377"/>
        <dbReference type="ChEBI" id="CHEBI:30879"/>
        <dbReference type="ChEBI" id="CHEBI:43474"/>
        <dbReference type="ChEBI" id="CHEBI:67140"/>
        <dbReference type="EC" id="3.1.3.2"/>
    </reaction>
</comment>
<dbReference type="InterPro" id="IPR023485">
    <property type="entry name" value="Ptyr_pPase"/>
</dbReference>
<protein>
    <submittedName>
        <fullName evidence="9">BgTH12-06325</fullName>
    </submittedName>
</protein>
<evidence type="ECO:0000256" key="1">
    <source>
        <dbReference type="ARBA" id="ARBA00000032"/>
    </source>
</evidence>
<dbReference type="GO" id="GO:0003993">
    <property type="term" value="F:acid phosphatase activity"/>
    <property type="evidence" value="ECO:0007669"/>
    <property type="project" value="UniProtKB-EC"/>
</dbReference>
<keyword evidence="6" id="KW-0904">Protein phosphatase</keyword>
<dbReference type="PANTHER" id="PTHR11717">
    <property type="entry name" value="LOW MOLECULAR WEIGHT PROTEIN TYROSINE PHOSPHATASE"/>
    <property type="match status" value="1"/>
</dbReference>
<dbReference type="CDD" id="cd16343">
    <property type="entry name" value="LMWPTP"/>
    <property type="match status" value="1"/>
</dbReference>
<sequence length="187" mass="20901">MVCLPSKINLISSPIYTYTMASSISPEPISVLFVCLGNICRSTMAEGVFKSLVSQLSNKNSIRVIDSCGTEGYHVGCSPDSRTMSTLRNNGILDYQHAARKIRSSDFEKFDYIFAMDRSNLENLQALQKKAGGKARLMLFGEFAGKGSPEEIIDPYYGELDGFEEAFEQCMRFSKKFLFETLAHDKV</sequence>
<keyword evidence="5" id="KW-0378">Hydrolase</keyword>
<evidence type="ECO:0000256" key="4">
    <source>
        <dbReference type="ARBA" id="ARBA00022490"/>
    </source>
</evidence>
<evidence type="ECO:0000313" key="9">
    <source>
        <dbReference type="EMBL" id="CAD6500615.1"/>
    </source>
</evidence>